<feature type="domain" description="Ribosomal RNA small subunit methyltransferase E methyltransferase" evidence="11">
    <location>
        <begin position="75"/>
        <end position="232"/>
    </location>
</feature>
<dbReference type="EC" id="2.1.1.193" evidence="10"/>
<dbReference type="GO" id="GO:0005737">
    <property type="term" value="C:cytoplasm"/>
    <property type="evidence" value="ECO:0007669"/>
    <property type="project" value="UniProtKB-SubCell"/>
</dbReference>
<dbReference type="NCBIfam" id="TIGR00046">
    <property type="entry name" value="RsmE family RNA methyltransferase"/>
    <property type="match status" value="1"/>
</dbReference>
<dbReference type="Proteomes" id="UP000008466">
    <property type="component" value="Chromosome"/>
</dbReference>
<keyword evidence="3 10" id="KW-0963">Cytoplasm</keyword>
<evidence type="ECO:0000256" key="3">
    <source>
        <dbReference type="ARBA" id="ARBA00022490"/>
    </source>
</evidence>
<dbReference type="OrthoDB" id="362914at2"/>
<dbReference type="InterPro" id="IPR029026">
    <property type="entry name" value="tRNA_m1G_MTases_N"/>
</dbReference>
<dbReference type="HOGENOM" id="CLU_067442_1_0_12"/>
<dbReference type="EMBL" id="CP002541">
    <property type="protein sequence ID" value="ADY12599.1"/>
    <property type="molecule type" value="Genomic_DNA"/>
</dbReference>
<protein>
    <recommendedName>
        <fullName evidence="10">Ribosomal RNA small subunit methyltransferase E</fullName>
        <ecNumber evidence="10">2.1.1.193</ecNumber>
    </recommendedName>
</protein>
<keyword evidence="14" id="KW-1185">Reference proteome</keyword>
<comment type="similarity">
    <text evidence="2 10">Belongs to the RNA methyltransferase RsmE family.</text>
</comment>
<accession>F0RYA0</accession>
<dbReference type="PANTHER" id="PTHR30027:SF3">
    <property type="entry name" value="16S RRNA (URACIL(1498)-N(3))-METHYLTRANSFERASE"/>
    <property type="match status" value="1"/>
</dbReference>
<dbReference type="InterPro" id="IPR046886">
    <property type="entry name" value="RsmE_MTase_dom"/>
</dbReference>
<gene>
    <name evidence="13" type="ordered locus">SpiBuddy_0772</name>
</gene>
<dbReference type="InterPro" id="IPR029028">
    <property type="entry name" value="Alpha/beta_knot_MTases"/>
</dbReference>
<reference evidence="14" key="1">
    <citation type="submission" date="2011-02" db="EMBL/GenBank/DDBJ databases">
        <title>Complete sequence of Spirochaeta sp. Buddy.</title>
        <authorList>
            <person name="Lucas S."/>
            <person name="Copeland A."/>
            <person name="Lapidus A."/>
            <person name="Cheng J.-F."/>
            <person name="Goodwin L."/>
            <person name="Pitluck S."/>
            <person name="Zeytun A."/>
            <person name="Detter J.C."/>
            <person name="Han C."/>
            <person name="Tapia R."/>
            <person name="Land M."/>
            <person name="Hauser L."/>
            <person name="Kyrpides N."/>
            <person name="Ivanova N."/>
            <person name="Mikhailova N."/>
            <person name="Pagani I."/>
            <person name="Ritalahti K.M."/>
            <person name="Loeffler F.E."/>
            <person name="Woyke T."/>
        </authorList>
    </citation>
    <scope>NUCLEOTIDE SEQUENCE [LARGE SCALE GENOMIC DNA]</scope>
    <source>
        <strain evidence="14">ATCC BAA-1886 / DSM 22777 / Buddy</strain>
    </source>
</reference>
<dbReference type="InterPro" id="IPR046887">
    <property type="entry name" value="RsmE_PUA-like"/>
</dbReference>
<evidence type="ECO:0000256" key="9">
    <source>
        <dbReference type="ARBA" id="ARBA00047944"/>
    </source>
</evidence>
<dbReference type="Pfam" id="PF20260">
    <property type="entry name" value="PUA_4"/>
    <property type="match status" value="1"/>
</dbReference>
<evidence type="ECO:0000259" key="11">
    <source>
        <dbReference type="Pfam" id="PF04452"/>
    </source>
</evidence>
<evidence type="ECO:0000256" key="4">
    <source>
        <dbReference type="ARBA" id="ARBA00022552"/>
    </source>
</evidence>
<name>F0RYA0_SPHGB</name>
<evidence type="ECO:0000256" key="2">
    <source>
        <dbReference type="ARBA" id="ARBA00005528"/>
    </source>
</evidence>
<dbReference type="PANTHER" id="PTHR30027">
    <property type="entry name" value="RIBOSOMAL RNA SMALL SUBUNIT METHYLTRANSFERASE E"/>
    <property type="match status" value="1"/>
</dbReference>
<dbReference type="Gene3D" id="3.40.1280.10">
    <property type="match status" value="1"/>
</dbReference>
<comment type="function">
    <text evidence="8 10">Specifically methylates the N3 position of the uracil ring of uridine 1498 (m3U1498) in 16S rRNA. Acts on the fully assembled 30S ribosomal subunit.</text>
</comment>
<evidence type="ECO:0000256" key="7">
    <source>
        <dbReference type="ARBA" id="ARBA00022691"/>
    </source>
</evidence>
<comment type="catalytic activity">
    <reaction evidence="9 10">
        <text>uridine(1498) in 16S rRNA + S-adenosyl-L-methionine = N(3)-methyluridine(1498) in 16S rRNA + S-adenosyl-L-homocysteine + H(+)</text>
        <dbReference type="Rhea" id="RHEA:42920"/>
        <dbReference type="Rhea" id="RHEA-COMP:10283"/>
        <dbReference type="Rhea" id="RHEA-COMP:10284"/>
        <dbReference type="ChEBI" id="CHEBI:15378"/>
        <dbReference type="ChEBI" id="CHEBI:57856"/>
        <dbReference type="ChEBI" id="CHEBI:59789"/>
        <dbReference type="ChEBI" id="CHEBI:65315"/>
        <dbReference type="ChEBI" id="CHEBI:74502"/>
        <dbReference type="EC" id="2.1.1.193"/>
    </reaction>
</comment>
<dbReference type="CDD" id="cd18084">
    <property type="entry name" value="RsmE-like"/>
    <property type="match status" value="1"/>
</dbReference>
<dbReference type="GO" id="GO:0070475">
    <property type="term" value="P:rRNA base methylation"/>
    <property type="evidence" value="ECO:0007669"/>
    <property type="project" value="TreeGrafter"/>
</dbReference>
<evidence type="ECO:0000313" key="14">
    <source>
        <dbReference type="Proteomes" id="UP000008466"/>
    </source>
</evidence>
<dbReference type="PIRSF" id="PIRSF015601">
    <property type="entry name" value="MTase_slr0722"/>
    <property type="match status" value="1"/>
</dbReference>
<dbReference type="Pfam" id="PF04452">
    <property type="entry name" value="Methyltrans_RNA"/>
    <property type="match status" value="1"/>
</dbReference>
<dbReference type="AlphaFoldDB" id="F0RYA0"/>
<dbReference type="RefSeq" id="WP_013606452.1">
    <property type="nucleotide sequence ID" value="NC_015152.1"/>
</dbReference>
<dbReference type="STRING" id="158189.SpiBuddy_0772"/>
<keyword evidence="5 10" id="KW-0489">Methyltransferase</keyword>
<evidence type="ECO:0000256" key="10">
    <source>
        <dbReference type="PIRNR" id="PIRNR015601"/>
    </source>
</evidence>
<dbReference type="InterPro" id="IPR006700">
    <property type="entry name" value="RsmE"/>
</dbReference>
<proteinExistence type="inferred from homology"/>
<keyword evidence="7 10" id="KW-0949">S-adenosyl-L-methionine</keyword>
<dbReference type="GO" id="GO:0070042">
    <property type="term" value="F:rRNA (uridine-N3-)-methyltransferase activity"/>
    <property type="evidence" value="ECO:0007669"/>
    <property type="project" value="TreeGrafter"/>
</dbReference>
<keyword evidence="6 10" id="KW-0808">Transferase</keyword>
<comment type="subcellular location">
    <subcellularLocation>
        <location evidence="1 10">Cytoplasm</location>
    </subcellularLocation>
</comment>
<evidence type="ECO:0000256" key="6">
    <source>
        <dbReference type="ARBA" id="ARBA00022679"/>
    </source>
</evidence>
<dbReference type="eggNOG" id="COG1385">
    <property type="taxonomic scope" value="Bacteria"/>
</dbReference>
<feature type="domain" description="Ribosomal RNA small subunit methyltransferase E PUA-like" evidence="12">
    <location>
        <begin position="19"/>
        <end position="63"/>
    </location>
</feature>
<sequence length="239" mass="26087">MNIILFEALSAQNELPMQDPRAQHICKILRLKEGESFQAGIINVGKGTATLTALEKERITFRFVLEETESAKLYPVTLLVSQVRPICMRRILRESVSLGVERIILCTTETGEKSYAQATLYTSGEYHSILLDGAMQSGKCGVSAVQFAPSVASAMHLLEQDSQRIVLDNVRESTSLARYALHASSVVLAIGGERGFTDNERTLFDLNGFSFASLGSRILRTETACSAGLAVLLGRMGLL</sequence>
<evidence type="ECO:0000256" key="8">
    <source>
        <dbReference type="ARBA" id="ARBA00025699"/>
    </source>
</evidence>
<evidence type="ECO:0000256" key="1">
    <source>
        <dbReference type="ARBA" id="ARBA00004496"/>
    </source>
</evidence>
<evidence type="ECO:0000256" key="5">
    <source>
        <dbReference type="ARBA" id="ARBA00022603"/>
    </source>
</evidence>
<organism evidence="13 14">
    <name type="scientific">Sphaerochaeta globosa (strain ATCC BAA-1886 / DSM 22777 / Buddy)</name>
    <name type="common">Spirochaeta sp. (strain Buddy)</name>
    <dbReference type="NCBI Taxonomy" id="158189"/>
    <lineage>
        <taxon>Bacteria</taxon>
        <taxon>Pseudomonadati</taxon>
        <taxon>Spirochaetota</taxon>
        <taxon>Spirochaetia</taxon>
        <taxon>Spirochaetales</taxon>
        <taxon>Sphaerochaetaceae</taxon>
        <taxon>Sphaerochaeta</taxon>
    </lineage>
</organism>
<dbReference type="SUPFAM" id="SSF75217">
    <property type="entry name" value="alpha/beta knot"/>
    <property type="match status" value="1"/>
</dbReference>
<evidence type="ECO:0000259" key="12">
    <source>
        <dbReference type="Pfam" id="PF20260"/>
    </source>
</evidence>
<evidence type="ECO:0000313" key="13">
    <source>
        <dbReference type="EMBL" id="ADY12599.1"/>
    </source>
</evidence>
<keyword evidence="4 10" id="KW-0698">rRNA processing</keyword>
<dbReference type="KEGG" id="sbu:SpiBuddy_0772"/>